<feature type="region of interest" description="Disordered" evidence="1">
    <location>
        <begin position="55"/>
        <end position="77"/>
    </location>
</feature>
<dbReference type="EnsemblPlants" id="OMERI10G15130.1">
    <property type="protein sequence ID" value="OMERI10G15130.1"/>
    <property type="gene ID" value="OMERI10G15130"/>
</dbReference>
<sequence length="77" mass="8371">MSLRCSTNCPYGEAAHVHGCGRASVCRLEMVSRAVHPAARGVNVKIPRVLIESEMEEAEEPTFDPDTGGELEEEAML</sequence>
<dbReference type="Gramene" id="OMERI10G15130.1">
    <property type="protein sequence ID" value="OMERI10G15130.1"/>
    <property type="gene ID" value="OMERI10G15130"/>
</dbReference>
<evidence type="ECO:0000256" key="1">
    <source>
        <dbReference type="SAM" id="MobiDB-lite"/>
    </source>
</evidence>
<evidence type="ECO:0000313" key="2">
    <source>
        <dbReference type="EnsemblPlants" id="OMERI10G15130.1"/>
    </source>
</evidence>
<protein>
    <submittedName>
        <fullName evidence="2">Uncharacterized protein</fullName>
    </submittedName>
</protein>
<accession>A0A0E0F126</accession>
<dbReference type="HOGENOM" id="CLU_2642235_0_0_1"/>
<name>A0A0E0F126_9ORYZ</name>
<dbReference type="AlphaFoldDB" id="A0A0E0F126"/>
<reference evidence="2" key="2">
    <citation type="submission" date="2018-05" db="EMBL/GenBank/DDBJ databases">
        <title>OmerRS3 (Oryza meridionalis Reference Sequence Version 3).</title>
        <authorList>
            <person name="Zhang J."/>
            <person name="Kudrna D."/>
            <person name="Lee S."/>
            <person name="Talag J."/>
            <person name="Welchert J."/>
            <person name="Wing R.A."/>
        </authorList>
    </citation>
    <scope>NUCLEOTIDE SEQUENCE [LARGE SCALE GENOMIC DNA]</scope>
    <source>
        <strain evidence="2">cv. OR44</strain>
    </source>
</reference>
<proteinExistence type="predicted"/>
<dbReference type="Proteomes" id="UP000008021">
    <property type="component" value="Chromosome 10"/>
</dbReference>
<evidence type="ECO:0000313" key="3">
    <source>
        <dbReference type="Proteomes" id="UP000008021"/>
    </source>
</evidence>
<keyword evidence="3" id="KW-1185">Reference proteome</keyword>
<organism evidence="2">
    <name type="scientific">Oryza meridionalis</name>
    <dbReference type="NCBI Taxonomy" id="40149"/>
    <lineage>
        <taxon>Eukaryota</taxon>
        <taxon>Viridiplantae</taxon>
        <taxon>Streptophyta</taxon>
        <taxon>Embryophyta</taxon>
        <taxon>Tracheophyta</taxon>
        <taxon>Spermatophyta</taxon>
        <taxon>Magnoliopsida</taxon>
        <taxon>Liliopsida</taxon>
        <taxon>Poales</taxon>
        <taxon>Poaceae</taxon>
        <taxon>BOP clade</taxon>
        <taxon>Oryzoideae</taxon>
        <taxon>Oryzeae</taxon>
        <taxon>Oryzinae</taxon>
        <taxon>Oryza</taxon>
    </lineage>
</organism>
<reference evidence="2" key="1">
    <citation type="submission" date="2015-04" db="UniProtKB">
        <authorList>
            <consortium name="EnsemblPlants"/>
        </authorList>
    </citation>
    <scope>IDENTIFICATION</scope>
</reference>